<sequence>MSLKASNAWTLLAVLVVINFPIYAGDAHPNFSEDDSSLVYMSDGEIKIVNITTGKVTNLTNSPTADMCPDWSNDGATIVFDSKREDINRDLYIMAIDGINVQRLTNEPNQQDKCPAFSPDDFRITYICTANGDMDIFVMNSDGSGVKNLTDDPGSDRCPSWTPNGKKITFMSNRTGFFEVYIMDSNDGSNLKQLTELKIKGSNCWVAAVSPDGKQVCFVGDFEGNNDLYVMDIDGKNVRKLTKHKANNQWPAWSHNGKWIAFASTRSGKERLYVIRPKGTELRQITGLENN</sequence>
<protein>
    <recommendedName>
        <fullName evidence="3">DUF5050 domain-containing protein</fullName>
    </recommendedName>
</protein>
<evidence type="ECO:0000256" key="1">
    <source>
        <dbReference type="ARBA" id="ARBA00009820"/>
    </source>
</evidence>
<dbReference type="InterPro" id="IPR011659">
    <property type="entry name" value="WD40"/>
</dbReference>
<evidence type="ECO:0008006" key="3">
    <source>
        <dbReference type="Google" id="ProtNLM"/>
    </source>
</evidence>
<evidence type="ECO:0000313" key="2">
    <source>
        <dbReference type="EMBL" id="KKK95852.1"/>
    </source>
</evidence>
<proteinExistence type="inferred from homology"/>
<name>A0A0F8ZPS2_9ZZZZ</name>
<gene>
    <name evidence="2" type="ORF">LCGC14_2668650</name>
</gene>
<accession>A0A0F8ZPS2</accession>
<comment type="caution">
    <text evidence="2">The sequence shown here is derived from an EMBL/GenBank/DDBJ whole genome shotgun (WGS) entry which is preliminary data.</text>
</comment>
<dbReference type="EMBL" id="LAZR01046727">
    <property type="protein sequence ID" value="KKK95852.1"/>
    <property type="molecule type" value="Genomic_DNA"/>
</dbReference>
<dbReference type="SUPFAM" id="SSF69304">
    <property type="entry name" value="Tricorn protease N-terminal domain"/>
    <property type="match status" value="1"/>
</dbReference>
<dbReference type="AlphaFoldDB" id="A0A0F8ZPS2"/>
<dbReference type="InterPro" id="IPR011042">
    <property type="entry name" value="6-blade_b-propeller_TolB-like"/>
</dbReference>
<organism evidence="2">
    <name type="scientific">marine sediment metagenome</name>
    <dbReference type="NCBI Taxonomy" id="412755"/>
    <lineage>
        <taxon>unclassified sequences</taxon>
        <taxon>metagenomes</taxon>
        <taxon>ecological metagenomes</taxon>
    </lineage>
</organism>
<reference evidence="2" key="1">
    <citation type="journal article" date="2015" name="Nature">
        <title>Complex archaea that bridge the gap between prokaryotes and eukaryotes.</title>
        <authorList>
            <person name="Spang A."/>
            <person name="Saw J.H."/>
            <person name="Jorgensen S.L."/>
            <person name="Zaremba-Niedzwiedzka K."/>
            <person name="Martijn J."/>
            <person name="Lind A.E."/>
            <person name="van Eijk R."/>
            <person name="Schleper C."/>
            <person name="Guy L."/>
            <person name="Ettema T.J."/>
        </authorList>
    </citation>
    <scope>NUCLEOTIDE SEQUENCE</scope>
</reference>
<dbReference type="Gene3D" id="2.120.10.30">
    <property type="entry name" value="TolB, C-terminal domain"/>
    <property type="match status" value="3"/>
</dbReference>
<comment type="similarity">
    <text evidence="1">Belongs to the TolB family.</text>
</comment>
<dbReference type="PANTHER" id="PTHR36842:SF1">
    <property type="entry name" value="PROTEIN TOLB"/>
    <property type="match status" value="1"/>
</dbReference>
<dbReference type="Pfam" id="PF07676">
    <property type="entry name" value="PD40"/>
    <property type="match status" value="5"/>
</dbReference>
<dbReference type="PANTHER" id="PTHR36842">
    <property type="entry name" value="PROTEIN TOLB HOMOLOG"/>
    <property type="match status" value="1"/>
</dbReference>